<dbReference type="EMBL" id="OCMT01000003">
    <property type="protein sequence ID" value="SOD17803.1"/>
    <property type="molecule type" value="Genomic_DNA"/>
</dbReference>
<dbReference type="OrthoDB" id="1100019at2"/>
<accession>A0A286A7B0</accession>
<dbReference type="Pfam" id="PF00580">
    <property type="entry name" value="UvrD-helicase"/>
    <property type="match status" value="1"/>
</dbReference>
<reference evidence="10" key="1">
    <citation type="submission" date="2017-09" db="EMBL/GenBank/DDBJ databases">
        <authorList>
            <person name="Varghese N."/>
            <person name="Submissions S."/>
        </authorList>
    </citation>
    <scope>NUCLEOTIDE SEQUENCE [LARGE SCALE GENOMIC DNA]</scope>
    <source>
        <strain evidence="10">CGMCC 1.12803</strain>
    </source>
</reference>
<dbReference type="Gene3D" id="1.10.10.160">
    <property type="match status" value="1"/>
</dbReference>
<keyword evidence="1 7" id="KW-0547">Nucleotide-binding</keyword>
<dbReference type="PROSITE" id="PS51198">
    <property type="entry name" value="UVRD_HELICASE_ATP_BIND"/>
    <property type="match status" value="1"/>
</dbReference>
<keyword evidence="10" id="KW-1185">Reference proteome</keyword>
<organism evidence="9 10">
    <name type="scientific">Pedobacter xixiisoli</name>
    <dbReference type="NCBI Taxonomy" id="1476464"/>
    <lineage>
        <taxon>Bacteria</taxon>
        <taxon>Pseudomonadati</taxon>
        <taxon>Bacteroidota</taxon>
        <taxon>Sphingobacteriia</taxon>
        <taxon>Sphingobacteriales</taxon>
        <taxon>Sphingobacteriaceae</taxon>
        <taxon>Pedobacter</taxon>
    </lineage>
</organism>
<proteinExistence type="predicted"/>
<dbReference type="RefSeq" id="WP_097132538.1">
    <property type="nucleotide sequence ID" value="NZ_OCMT01000003.1"/>
</dbReference>
<dbReference type="PANTHER" id="PTHR11070:SF2">
    <property type="entry name" value="ATP-DEPENDENT DNA HELICASE SRS2"/>
    <property type="match status" value="1"/>
</dbReference>
<evidence type="ECO:0000256" key="6">
    <source>
        <dbReference type="ARBA" id="ARBA00034923"/>
    </source>
</evidence>
<keyword evidence="2 7" id="KW-0378">Hydrolase</keyword>
<dbReference type="Gene3D" id="3.40.50.300">
    <property type="entry name" value="P-loop containing nucleotide triphosphate hydrolases"/>
    <property type="match status" value="1"/>
</dbReference>
<dbReference type="GO" id="GO:0003677">
    <property type="term" value="F:DNA binding"/>
    <property type="evidence" value="ECO:0007669"/>
    <property type="project" value="UniProtKB-KW"/>
</dbReference>
<protein>
    <recommendedName>
        <fullName evidence="6">DNA 3'-5' helicase II</fullName>
    </recommendedName>
</protein>
<dbReference type="GO" id="GO:0005524">
    <property type="term" value="F:ATP binding"/>
    <property type="evidence" value="ECO:0007669"/>
    <property type="project" value="UniProtKB-UniRule"/>
</dbReference>
<sequence>MPQEIEITDDQVKLAEKYLLPQGKSFDDERVAFMKDLSTHDLHAVPGSGKTTALLAKLIALEQHLPFADRSGVLVISHTNAAVDEIRRNIGHVCPRLFAYPNFIGTIQGFVDAFLAVPYYKSVYHRRPVRIDDEIYDENHFPDYKLSAYLNNRGDGKKLLYKYRLGKDGKLTLQLENKPFVFPETSGTYQKILSIKQELRESGFLCFDDAYILAQEYLEKFPGIINILRKRFSYVFVDEMQDMDRHQYDLLETLFGDAAEVAYQRIGDKNQAIFNAESEMLDIWKERNVKELNGSHRLHSATACIVESLALSPIAVVGNKTNTDGSAIDIRPVMLVYENDTVSEVISCFADEIKRLVDEGKINLASDNVHKAVAWTAAKPGDSANMIKLNHYHGSFSKDHAKLKINYPCLEAYLHYHQQDASKLASIRKSALNGILRILRLEEVVNPGTGRSFTKRSLVDWIKEQHSGFYRDFKLQLYQITALNIEQKKSEALKSLIKLATEVLSKLGKTIKKSKTFIDEKHVPVVTTSEEDPEQKSNCFVKNGIQIDVATVHAVKGQTHTSTLYMESFYQINVGGKGQYESSRVADQLQGTPLAAGAHEFIRQSLKMTYVGFSRATHLLGFAIHKSHFDALYNGKPNMDRWKVIIVPKPKKPALAAAK</sequence>
<dbReference type="InterPro" id="IPR027417">
    <property type="entry name" value="P-loop_NTPase"/>
</dbReference>
<dbReference type="Proteomes" id="UP000219281">
    <property type="component" value="Unassembled WGS sequence"/>
</dbReference>
<evidence type="ECO:0000256" key="7">
    <source>
        <dbReference type="PROSITE-ProRule" id="PRU00560"/>
    </source>
</evidence>
<name>A0A286A7B0_9SPHI</name>
<gene>
    <name evidence="9" type="ORF">SAMN06297358_2695</name>
</gene>
<evidence type="ECO:0000256" key="1">
    <source>
        <dbReference type="ARBA" id="ARBA00022741"/>
    </source>
</evidence>
<evidence type="ECO:0000256" key="5">
    <source>
        <dbReference type="ARBA" id="ARBA00023125"/>
    </source>
</evidence>
<feature type="domain" description="UvrD-like helicase ATP-binding" evidence="8">
    <location>
        <begin position="23"/>
        <end position="323"/>
    </location>
</feature>
<keyword evidence="4 7" id="KW-0067">ATP-binding</keyword>
<evidence type="ECO:0000259" key="8">
    <source>
        <dbReference type="PROSITE" id="PS51198"/>
    </source>
</evidence>
<dbReference type="SUPFAM" id="SSF52540">
    <property type="entry name" value="P-loop containing nucleoside triphosphate hydrolases"/>
    <property type="match status" value="1"/>
</dbReference>
<evidence type="ECO:0000313" key="9">
    <source>
        <dbReference type="EMBL" id="SOD17803.1"/>
    </source>
</evidence>
<dbReference type="GO" id="GO:0000725">
    <property type="term" value="P:recombinational repair"/>
    <property type="evidence" value="ECO:0007669"/>
    <property type="project" value="TreeGrafter"/>
</dbReference>
<dbReference type="InterPro" id="IPR014016">
    <property type="entry name" value="UvrD-like_ATP-bd"/>
</dbReference>
<feature type="binding site" evidence="7">
    <location>
        <begin position="44"/>
        <end position="51"/>
    </location>
    <ligand>
        <name>ATP</name>
        <dbReference type="ChEBI" id="CHEBI:30616"/>
    </ligand>
</feature>
<evidence type="ECO:0000256" key="2">
    <source>
        <dbReference type="ARBA" id="ARBA00022801"/>
    </source>
</evidence>
<evidence type="ECO:0000313" key="10">
    <source>
        <dbReference type="Proteomes" id="UP000219281"/>
    </source>
</evidence>
<dbReference type="GO" id="GO:0043138">
    <property type="term" value="F:3'-5' DNA helicase activity"/>
    <property type="evidence" value="ECO:0007669"/>
    <property type="project" value="TreeGrafter"/>
</dbReference>
<dbReference type="GO" id="GO:0016787">
    <property type="term" value="F:hydrolase activity"/>
    <property type="evidence" value="ECO:0007669"/>
    <property type="project" value="UniProtKB-UniRule"/>
</dbReference>
<keyword evidence="5" id="KW-0238">DNA-binding</keyword>
<dbReference type="AlphaFoldDB" id="A0A286A7B0"/>
<dbReference type="InterPro" id="IPR000212">
    <property type="entry name" value="DNA_helicase_UvrD/REP"/>
</dbReference>
<dbReference type="PANTHER" id="PTHR11070">
    <property type="entry name" value="UVRD / RECB / PCRA DNA HELICASE FAMILY MEMBER"/>
    <property type="match status" value="1"/>
</dbReference>
<dbReference type="InterPro" id="IPR013986">
    <property type="entry name" value="DExx_box_DNA_helicase_dom_sf"/>
</dbReference>
<keyword evidence="3 7" id="KW-0347">Helicase</keyword>
<evidence type="ECO:0000256" key="4">
    <source>
        <dbReference type="ARBA" id="ARBA00022840"/>
    </source>
</evidence>
<evidence type="ECO:0000256" key="3">
    <source>
        <dbReference type="ARBA" id="ARBA00022806"/>
    </source>
</evidence>